<accession>A0ABV5XVT1</accession>
<dbReference type="SMART" id="SM00849">
    <property type="entry name" value="Lactamase_B"/>
    <property type="match status" value="1"/>
</dbReference>
<keyword evidence="5" id="KW-0862">Zinc</keyword>
<keyword evidence="3" id="KW-0479">Metal-binding</keyword>
<comment type="cofactor">
    <cofactor evidence="1">
        <name>Zn(2+)</name>
        <dbReference type="ChEBI" id="CHEBI:29105"/>
    </cofactor>
</comment>
<dbReference type="PANTHER" id="PTHR42978:SF7">
    <property type="entry name" value="METALLO-HYDROLASE RV2300C-RELATED"/>
    <property type="match status" value="1"/>
</dbReference>
<proteinExistence type="inferred from homology"/>
<name>A0ABV5XVT1_ARTRM</name>
<dbReference type="EMBL" id="JBHMBC010000007">
    <property type="protein sequence ID" value="MFB9818861.1"/>
    <property type="molecule type" value="Genomic_DNA"/>
</dbReference>
<evidence type="ECO:0000256" key="5">
    <source>
        <dbReference type="ARBA" id="ARBA00022833"/>
    </source>
</evidence>
<dbReference type="Pfam" id="PF00753">
    <property type="entry name" value="Lactamase_B"/>
    <property type="match status" value="1"/>
</dbReference>
<evidence type="ECO:0000256" key="4">
    <source>
        <dbReference type="ARBA" id="ARBA00022801"/>
    </source>
</evidence>
<sequence length="272" mass="30433">MTNSDTYQVSIVKFGTRSTVKSDVYLNFHIYKTADEPVDMDYFFWVIRNGRRTVVVDTGFSRHGGEVRNRTFLIEPAAAFAALGVDPREAPQVVVTHAHYDHIGNLDLFPVSNIIMARAELEFWLSSFASRKQFKHSIETEELDYLKRAAGEGRITTFDDDYTVAPGIRVSRVGGHTPGQSIVTVQTSEGQVVLASDAIHYYEEFDQDIPFMFVNDVREMYAGFDTIRKLMSTNASHLVTGHDPSTLERFSPVKAGPLAGLAATIGRKEEQS</sequence>
<dbReference type="CDD" id="cd07729">
    <property type="entry name" value="AHL_lactonase_MBL-fold"/>
    <property type="match status" value="1"/>
</dbReference>
<keyword evidence="4" id="KW-0378">Hydrolase</keyword>
<dbReference type="InterPro" id="IPR036866">
    <property type="entry name" value="RibonucZ/Hydroxyglut_hydro"/>
</dbReference>
<protein>
    <submittedName>
        <fullName evidence="7">N-acyl homoserine lactonase family protein</fullName>
    </submittedName>
</protein>
<evidence type="ECO:0000313" key="8">
    <source>
        <dbReference type="Proteomes" id="UP001589702"/>
    </source>
</evidence>
<dbReference type="SUPFAM" id="SSF56281">
    <property type="entry name" value="Metallo-hydrolase/oxidoreductase"/>
    <property type="match status" value="1"/>
</dbReference>
<evidence type="ECO:0000256" key="2">
    <source>
        <dbReference type="ARBA" id="ARBA00007749"/>
    </source>
</evidence>
<feature type="domain" description="Metallo-beta-lactamase" evidence="6">
    <location>
        <begin position="41"/>
        <end position="242"/>
    </location>
</feature>
<comment type="similarity">
    <text evidence="2">Belongs to the metallo-beta-lactamase superfamily.</text>
</comment>
<evidence type="ECO:0000313" key="7">
    <source>
        <dbReference type="EMBL" id="MFB9818861.1"/>
    </source>
</evidence>
<dbReference type="PANTHER" id="PTHR42978">
    <property type="entry name" value="QUORUM-QUENCHING LACTONASE YTNP-RELATED-RELATED"/>
    <property type="match status" value="1"/>
</dbReference>
<reference evidence="7 8" key="1">
    <citation type="submission" date="2024-09" db="EMBL/GenBank/DDBJ databases">
        <authorList>
            <person name="Sun Q."/>
            <person name="Mori K."/>
        </authorList>
    </citation>
    <scope>NUCLEOTIDE SEQUENCE [LARGE SCALE GENOMIC DNA]</scope>
    <source>
        <strain evidence="7 8">JCM 1334</strain>
    </source>
</reference>
<dbReference type="Gene3D" id="3.60.15.10">
    <property type="entry name" value="Ribonuclease Z/Hydroxyacylglutathione hydrolase-like"/>
    <property type="match status" value="1"/>
</dbReference>
<organism evidence="7 8">
    <name type="scientific">Arthrobacter ramosus</name>
    <dbReference type="NCBI Taxonomy" id="1672"/>
    <lineage>
        <taxon>Bacteria</taxon>
        <taxon>Bacillati</taxon>
        <taxon>Actinomycetota</taxon>
        <taxon>Actinomycetes</taxon>
        <taxon>Micrococcales</taxon>
        <taxon>Micrococcaceae</taxon>
        <taxon>Arthrobacter</taxon>
    </lineage>
</organism>
<evidence type="ECO:0000256" key="1">
    <source>
        <dbReference type="ARBA" id="ARBA00001947"/>
    </source>
</evidence>
<evidence type="ECO:0000256" key="3">
    <source>
        <dbReference type="ARBA" id="ARBA00022723"/>
    </source>
</evidence>
<dbReference type="Proteomes" id="UP001589702">
    <property type="component" value="Unassembled WGS sequence"/>
</dbReference>
<dbReference type="RefSeq" id="WP_234748609.1">
    <property type="nucleotide sequence ID" value="NZ_BAAAWN010000001.1"/>
</dbReference>
<keyword evidence="8" id="KW-1185">Reference proteome</keyword>
<comment type="caution">
    <text evidence="7">The sequence shown here is derived from an EMBL/GenBank/DDBJ whole genome shotgun (WGS) entry which is preliminary data.</text>
</comment>
<dbReference type="InterPro" id="IPR051013">
    <property type="entry name" value="MBL_superfamily_lactonases"/>
</dbReference>
<gene>
    <name evidence="7" type="ORF">ACFFP1_05035</name>
</gene>
<evidence type="ECO:0000259" key="6">
    <source>
        <dbReference type="SMART" id="SM00849"/>
    </source>
</evidence>
<dbReference type="InterPro" id="IPR001279">
    <property type="entry name" value="Metallo-B-lactamas"/>
</dbReference>